<dbReference type="PANTHER" id="PTHR13237">
    <property type="entry name" value="SOMETHING ABOUT SILENCING PROTEIN 10-RELATED"/>
    <property type="match status" value="1"/>
</dbReference>
<dbReference type="WBParaSite" id="Csp11.Scaffold630.g20387.t1">
    <property type="protein sequence ID" value="Csp11.Scaffold630.g20387.t1"/>
    <property type="gene ID" value="Csp11.Scaffold630.g20387"/>
</dbReference>
<proteinExistence type="inferred from homology"/>
<dbReference type="STRING" id="1561998.A0A1I7UXQ8"/>
<dbReference type="GO" id="GO:0000462">
    <property type="term" value="P:maturation of SSU-rRNA from tricistronic rRNA transcript (SSU-rRNA, 5.8S rRNA, LSU-rRNA)"/>
    <property type="evidence" value="ECO:0007669"/>
    <property type="project" value="TreeGrafter"/>
</dbReference>
<evidence type="ECO:0000313" key="3">
    <source>
        <dbReference type="Proteomes" id="UP000095282"/>
    </source>
</evidence>
<feature type="compositionally biased region" description="Basic and acidic residues" evidence="2">
    <location>
        <begin position="203"/>
        <end position="248"/>
    </location>
</feature>
<sequence length="313" mass="36208">MAEADQLRFADLVTELETASAEAVRAISKVVDRMDETKDDKEGLSLLKLKNYEMTAYLGELTILMSKMMKGESIASESSVKRALKHRVYIEKIKPIEDKMKPQIEKLLTRSTKENGSTKVTLRARLDNMDIDGDGDGEEEEDEDDDDAKGSKEVKKYVAPRIRAVRYEEEDETPTKQQEKAKRRAMQSSLIMELKNQYSDAPEEIREISEKKYQYDREREKYEEDNFTRVRQNKDQKRRSEQLGRAETLDDLLSFGDYMMRGEDGRALTEGNKRKRAPSAGAGAKRHKKSQKERKKAAKGKKEGRKRAIRRRQ</sequence>
<dbReference type="Proteomes" id="UP000095282">
    <property type="component" value="Unplaced"/>
</dbReference>
<feature type="compositionally biased region" description="Acidic residues" evidence="2">
    <location>
        <begin position="129"/>
        <end position="147"/>
    </location>
</feature>
<evidence type="ECO:0000256" key="2">
    <source>
        <dbReference type="SAM" id="MobiDB-lite"/>
    </source>
</evidence>
<organism evidence="3 4">
    <name type="scientific">Caenorhabditis tropicalis</name>
    <dbReference type="NCBI Taxonomy" id="1561998"/>
    <lineage>
        <taxon>Eukaryota</taxon>
        <taxon>Metazoa</taxon>
        <taxon>Ecdysozoa</taxon>
        <taxon>Nematoda</taxon>
        <taxon>Chromadorea</taxon>
        <taxon>Rhabditida</taxon>
        <taxon>Rhabditina</taxon>
        <taxon>Rhabditomorpha</taxon>
        <taxon>Rhabditoidea</taxon>
        <taxon>Rhabditidae</taxon>
        <taxon>Peloderinae</taxon>
        <taxon>Caenorhabditis</taxon>
    </lineage>
</organism>
<keyword evidence="3" id="KW-1185">Reference proteome</keyword>
<feature type="compositionally biased region" description="Basic residues" evidence="2">
    <location>
        <begin position="284"/>
        <end position="313"/>
    </location>
</feature>
<comment type="similarity">
    <text evidence="1">Belongs to the SAS10 family.</text>
</comment>
<accession>A0A1I7UXQ8</accession>
<dbReference type="AlphaFoldDB" id="A0A1I7UXQ8"/>
<reference evidence="4" key="1">
    <citation type="submission" date="2016-11" db="UniProtKB">
        <authorList>
            <consortium name="WormBaseParasite"/>
        </authorList>
    </citation>
    <scope>IDENTIFICATION</scope>
</reference>
<dbReference type="Pfam" id="PF04000">
    <property type="entry name" value="Sas10_Utp3"/>
    <property type="match status" value="1"/>
</dbReference>
<evidence type="ECO:0000313" key="4">
    <source>
        <dbReference type="WBParaSite" id="Csp11.Scaffold630.g20387.t1"/>
    </source>
</evidence>
<evidence type="ECO:0000256" key="1">
    <source>
        <dbReference type="ARBA" id="ARBA00010979"/>
    </source>
</evidence>
<protein>
    <submittedName>
        <fullName evidence="4">Neuroguidin</fullName>
    </submittedName>
</protein>
<dbReference type="eggNOG" id="KOG3117">
    <property type="taxonomic scope" value="Eukaryota"/>
</dbReference>
<dbReference type="InterPro" id="IPR007146">
    <property type="entry name" value="Sas10/Utp3/C1D"/>
</dbReference>
<dbReference type="PANTHER" id="PTHR13237:SF9">
    <property type="entry name" value="NEUROGUIDIN"/>
    <property type="match status" value="1"/>
</dbReference>
<name>A0A1I7UXQ8_9PELO</name>
<feature type="region of interest" description="Disordered" evidence="2">
    <location>
        <begin position="109"/>
        <end position="313"/>
    </location>
</feature>
<dbReference type="GO" id="GO:0032040">
    <property type="term" value="C:small-subunit processome"/>
    <property type="evidence" value="ECO:0007669"/>
    <property type="project" value="TreeGrafter"/>
</dbReference>